<evidence type="ECO:0000256" key="1">
    <source>
        <dbReference type="ARBA" id="ARBA00006485"/>
    </source>
</evidence>
<proteinExistence type="inferred from homology"/>
<evidence type="ECO:0000256" key="5">
    <source>
        <dbReference type="ARBA" id="ARBA00022777"/>
    </source>
</evidence>
<dbReference type="PROSITE" id="PS50011">
    <property type="entry name" value="PROTEIN_KINASE_DOM"/>
    <property type="match status" value="1"/>
</dbReference>
<reference evidence="9 10" key="1">
    <citation type="journal article" date="2024" name="BMC Genomics">
        <title>Genome assembly of redclaw crayfish (Cherax quadricarinatus) provides insights into its immune adaptation and hypoxia tolerance.</title>
        <authorList>
            <person name="Liu Z."/>
            <person name="Zheng J."/>
            <person name="Li H."/>
            <person name="Fang K."/>
            <person name="Wang S."/>
            <person name="He J."/>
            <person name="Zhou D."/>
            <person name="Weng S."/>
            <person name="Chi M."/>
            <person name="Gu Z."/>
            <person name="He J."/>
            <person name="Li F."/>
            <person name="Wang M."/>
        </authorList>
    </citation>
    <scope>NUCLEOTIDE SEQUENCE [LARGE SCALE GENOMIC DNA]</scope>
    <source>
        <strain evidence="9">ZL_2023a</strain>
    </source>
</reference>
<dbReference type="Pfam" id="PF00069">
    <property type="entry name" value="Pkinase"/>
    <property type="match status" value="1"/>
</dbReference>
<evidence type="ECO:0000259" key="8">
    <source>
        <dbReference type="PROSITE" id="PS50011"/>
    </source>
</evidence>
<comment type="caution">
    <text evidence="9">The sequence shown here is derived from an EMBL/GenBank/DDBJ whole genome shotgun (WGS) entry which is preliminary data.</text>
</comment>
<keyword evidence="2" id="KW-0723">Serine/threonine-protein kinase</keyword>
<keyword evidence="10" id="KW-1185">Reference proteome</keyword>
<keyword evidence="3" id="KW-0808">Transferase</keyword>
<evidence type="ECO:0000256" key="3">
    <source>
        <dbReference type="ARBA" id="ARBA00022679"/>
    </source>
</evidence>
<dbReference type="InterPro" id="IPR008271">
    <property type="entry name" value="Ser/Thr_kinase_AS"/>
</dbReference>
<keyword evidence="4" id="KW-0547">Nucleotide-binding</keyword>
<evidence type="ECO:0000313" key="9">
    <source>
        <dbReference type="EMBL" id="KAK8738582.1"/>
    </source>
</evidence>
<dbReference type="GO" id="GO:0004674">
    <property type="term" value="F:protein serine/threonine kinase activity"/>
    <property type="evidence" value="ECO:0007669"/>
    <property type="project" value="UniProtKB-KW"/>
</dbReference>
<gene>
    <name evidence="9" type="ORF">OTU49_003949</name>
</gene>
<dbReference type="FunFam" id="1.10.510.10:FF:000533">
    <property type="entry name" value="cyclin-dependent kinase 10"/>
    <property type="match status" value="1"/>
</dbReference>
<protein>
    <recommendedName>
        <fullName evidence="8">Protein kinase domain-containing protein</fullName>
    </recommendedName>
</protein>
<evidence type="ECO:0000256" key="2">
    <source>
        <dbReference type="ARBA" id="ARBA00022527"/>
    </source>
</evidence>
<evidence type="ECO:0000256" key="7">
    <source>
        <dbReference type="SAM" id="MobiDB-lite"/>
    </source>
</evidence>
<dbReference type="PANTHER" id="PTHR24056">
    <property type="entry name" value="CELL DIVISION PROTEIN KINASE"/>
    <property type="match status" value="1"/>
</dbReference>
<dbReference type="InterPro" id="IPR000719">
    <property type="entry name" value="Prot_kinase_dom"/>
</dbReference>
<name>A0AAW0XGF3_CHEQU</name>
<dbReference type="InterPro" id="IPR050108">
    <property type="entry name" value="CDK"/>
</dbReference>
<keyword evidence="5" id="KW-0418">Kinase</keyword>
<dbReference type="InterPro" id="IPR011009">
    <property type="entry name" value="Kinase-like_dom_sf"/>
</dbReference>
<feature type="domain" description="Protein kinase" evidence="8">
    <location>
        <begin position="1"/>
        <end position="254"/>
    </location>
</feature>
<dbReference type="PANTHER" id="PTHR24056:SF508">
    <property type="entry name" value="CYCLIN-DEPENDENT KINASE 10"/>
    <property type="match status" value="1"/>
</dbReference>
<dbReference type="SUPFAM" id="SSF56112">
    <property type="entry name" value="Protein kinase-like (PK-like)"/>
    <property type="match status" value="1"/>
</dbReference>
<dbReference type="AlphaFoldDB" id="A0AAW0XGF3"/>
<feature type="region of interest" description="Disordered" evidence="7">
    <location>
        <begin position="285"/>
        <end position="329"/>
    </location>
</feature>
<dbReference type="GO" id="GO:0007346">
    <property type="term" value="P:regulation of mitotic cell cycle"/>
    <property type="evidence" value="ECO:0007669"/>
    <property type="project" value="TreeGrafter"/>
</dbReference>
<dbReference type="Gene3D" id="3.30.200.20">
    <property type="entry name" value="Phosphorylase Kinase, domain 1"/>
    <property type="match status" value="1"/>
</dbReference>
<keyword evidence="6" id="KW-0067">ATP-binding</keyword>
<dbReference type="Proteomes" id="UP001445076">
    <property type="component" value="Unassembled WGS sequence"/>
</dbReference>
<dbReference type="Gene3D" id="1.10.510.10">
    <property type="entry name" value="Transferase(Phosphotransferase) domain 1"/>
    <property type="match status" value="1"/>
</dbReference>
<evidence type="ECO:0000256" key="6">
    <source>
        <dbReference type="ARBA" id="ARBA00022840"/>
    </source>
</evidence>
<dbReference type="SMART" id="SM00220">
    <property type="entry name" value="S_TKc"/>
    <property type="match status" value="1"/>
</dbReference>
<dbReference type="EMBL" id="JARKIK010000039">
    <property type="protein sequence ID" value="KAK8738582.1"/>
    <property type="molecule type" value="Genomic_DNA"/>
</dbReference>
<comment type="similarity">
    <text evidence="1">Belongs to the protein kinase superfamily. CMGC Ser/Thr protein kinase family. CDC2/CDKX subfamily.</text>
</comment>
<dbReference type="GO" id="GO:0005634">
    <property type="term" value="C:nucleus"/>
    <property type="evidence" value="ECO:0007669"/>
    <property type="project" value="TreeGrafter"/>
</dbReference>
<organism evidence="9 10">
    <name type="scientific">Cherax quadricarinatus</name>
    <name type="common">Australian red claw crayfish</name>
    <dbReference type="NCBI Taxonomy" id="27406"/>
    <lineage>
        <taxon>Eukaryota</taxon>
        <taxon>Metazoa</taxon>
        <taxon>Ecdysozoa</taxon>
        <taxon>Arthropoda</taxon>
        <taxon>Crustacea</taxon>
        <taxon>Multicrustacea</taxon>
        <taxon>Malacostraca</taxon>
        <taxon>Eumalacostraca</taxon>
        <taxon>Eucarida</taxon>
        <taxon>Decapoda</taxon>
        <taxon>Pleocyemata</taxon>
        <taxon>Astacidea</taxon>
        <taxon>Parastacoidea</taxon>
        <taxon>Parastacidae</taxon>
        <taxon>Cherax</taxon>
    </lineage>
</organism>
<evidence type="ECO:0000256" key="4">
    <source>
        <dbReference type="ARBA" id="ARBA00022741"/>
    </source>
</evidence>
<dbReference type="PROSITE" id="PS00108">
    <property type="entry name" value="PROTEIN_KINASE_ST"/>
    <property type="match status" value="1"/>
</dbReference>
<sequence length="329" mass="37074">MRMEKEKDGMPISGLREIMLLQSCNHPNIVCLKEVVVGRSLESIFLVMEYCEQDLASLLDNMQTPFMEAQVKCIMIQVFKGLAYLHKKEIVHRDVKVSNLLLTNMGTIKIADFGLARELGHPMSPMTPQVVTLWYRAPELLFQAKTQTTGVDMWAAGCILGELLLHKPLLPGKSEIEQINLIINLLGTPNDTIWPDFSQLAAIENFTLKSQPYNNLKTKFPVLSPSGQRLLNFLFMYDPKRRATAEECLKSSYFKENPLPCDPRMMPTFPQHRNLKQQPVVPPAPAAPNLTEVPTGPPVNLFPPERLESEPVSSGKIGISELLNSLQRR</sequence>
<dbReference type="GO" id="GO:0005524">
    <property type="term" value="F:ATP binding"/>
    <property type="evidence" value="ECO:0007669"/>
    <property type="project" value="UniProtKB-KW"/>
</dbReference>
<accession>A0AAW0XGF3</accession>
<evidence type="ECO:0000313" key="10">
    <source>
        <dbReference type="Proteomes" id="UP001445076"/>
    </source>
</evidence>